<proteinExistence type="predicted"/>
<evidence type="ECO:0000313" key="3">
    <source>
        <dbReference type="Proteomes" id="UP000248598"/>
    </source>
</evidence>
<sequence>MSYDYSKIYFAKKRKWLCLIGSIVFVFLSIRYTKAAIYNGDNFHAVIFLFGVVFFILLTLAWLREILNKQPNIEVTEQGIVNRSMYQYNQLIEWQDINAFELRHYGQYMIIVHTKQPEKYLVQLKAMPHFIAYLNKMTCGQTIFLVLAGYDERTATIFMDYLQEQLTQFQAA</sequence>
<organism evidence="2 3">
    <name type="scientific">Kingella kingae</name>
    <dbReference type="NCBI Taxonomy" id="504"/>
    <lineage>
        <taxon>Bacteria</taxon>
        <taxon>Pseudomonadati</taxon>
        <taxon>Pseudomonadota</taxon>
        <taxon>Betaproteobacteria</taxon>
        <taxon>Neisseriales</taxon>
        <taxon>Neisseriaceae</taxon>
        <taxon>Kingella</taxon>
    </lineage>
</organism>
<gene>
    <name evidence="2" type="ORF">NCTC10529_01908</name>
</gene>
<evidence type="ECO:0008006" key="4">
    <source>
        <dbReference type="Google" id="ProtNLM"/>
    </source>
</evidence>
<evidence type="ECO:0000313" key="2">
    <source>
        <dbReference type="EMBL" id="SQH25695.1"/>
    </source>
</evidence>
<dbReference type="GeneID" id="93263171"/>
<dbReference type="NCBIfam" id="NF041635">
    <property type="entry name" value="STM3941_fam"/>
    <property type="match status" value="1"/>
</dbReference>
<keyword evidence="1" id="KW-0472">Membrane</keyword>
<keyword evidence="1" id="KW-1133">Transmembrane helix</keyword>
<dbReference type="KEGG" id="kki:KKKWG1_1881"/>
<name>A0AAX2J510_KINKI</name>
<protein>
    <recommendedName>
        <fullName evidence="4">YcxB-like protein domain-containing protein</fullName>
    </recommendedName>
</protein>
<dbReference type="EMBL" id="LS483426">
    <property type="protein sequence ID" value="SQH25695.1"/>
    <property type="molecule type" value="Genomic_DNA"/>
</dbReference>
<dbReference type="Proteomes" id="UP000248598">
    <property type="component" value="Chromosome 1"/>
</dbReference>
<accession>A0AAX2J510</accession>
<dbReference type="RefSeq" id="WP_003790873.1">
    <property type="nucleotide sequence ID" value="NZ_CP045141.1"/>
</dbReference>
<evidence type="ECO:0000256" key="1">
    <source>
        <dbReference type="SAM" id="Phobius"/>
    </source>
</evidence>
<dbReference type="AlphaFoldDB" id="A0AAX2J510"/>
<keyword evidence="1" id="KW-0812">Transmembrane</keyword>
<reference evidence="2 3" key="1">
    <citation type="submission" date="2018-06" db="EMBL/GenBank/DDBJ databases">
        <authorList>
            <consortium name="Pathogen Informatics"/>
            <person name="Doyle S."/>
        </authorList>
    </citation>
    <scope>NUCLEOTIDE SEQUENCE [LARGE SCALE GENOMIC DNA]</scope>
    <source>
        <strain evidence="2 3">NCTC10529</strain>
    </source>
</reference>
<feature type="transmembrane region" description="Helical" evidence="1">
    <location>
        <begin position="45"/>
        <end position="63"/>
    </location>
</feature>
<dbReference type="InterPro" id="IPR048136">
    <property type="entry name" value="STM3941-like"/>
</dbReference>